<reference evidence="1 2" key="1">
    <citation type="submission" date="2011-04" db="EMBL/GenBank/DDBJ databases">
        <title>The Genome Sequence of Dysgonomonas mossii DSM 22836.</title>
        <authorList>
            <consortium name="The Broad Institute Genome Sequencing Platform"/>
            <person name="Earl A."/>
            <person name="Ward D."/>
            <person name="Feldgarden M."/>
            <person name="Gevers D."/>
            <person name="Pudlo N."/>
            <person name="Martens E."/>
            <person name="Allen-Vercoe E."/>
            <person name="Young S.K."/>
            <person name="Zeng Q."/>
            <person name="Gargeya S."/>
            <person name="Fitzgerald M."/>
            <person name="Haas B."/>
            <person name="Abouelleil A."/>
            <person name="Alvarado L."/>
            <person name="Arachchi H.M."/>
            <person name="Berlin A."/>
            <person name="Brown A."/>
            <person name="Chapman S.B."/>
            <person name="Chen Z."/>
            <person name="Dunbar C."/>
            <person name="Freedman E."/>
            <person name="Gearin G."/>
            <person name="Gellesch M."/>
            <person name="Goldberg J."/>
            <person name="Griggs A."/>
            <person name="Gujja S."/>
            <person name="Heiman D."/>
            <person name="Howarth C."/>
            <person name="Larson L."/>
            <person name="Lui A."/>
            <person name="MacDonald P.J.P."/>
            <person name="Mehta T."/>
            <person name="Montmayeur A."/>
            <person name="Murphy C."/>
            <person name="Neiman D."/>
            <person name="Pearson M."/>
            <person name="Priest M."/>
            <person name="Roberts A."/>
            <person name="Saif S."/>
            <person name="Shea T."/>
            <person name="Shenoy N."/>
            <person name="Sisk P."/>
            <person name="Stolte C."/>
            <person name="Sykes S."/>
            <person name="Yandava C."/>
            <person name="Wortman J."/>
            <person name="Nusbaum C."/>
            <person name="Birren B."/>
        </authorList>
    </citation>
    <scope>NUCLEOTIDE SEQUENCE [LARGE SCALE GENOMIC DNA]</scope>
    <source>
        <strain evidence="1 2">DSM 22836</strain>
    </source>
</reference>
<dbReference type="Proteomes" id="UP000006420">
    <property type="component" value="Unassembled WGS sequence"/>
</dbReference>
<proteinExistence type="predicted"/>
<name>F8X3Q8_9BACT</name>
<protein>
    <submittedName>
        <fullName evidence="1">Uncharacterized protein</fullName>
    </submittedName>
</protein>
<dbReference type="EMBL" id="ADLW01000015">
    <property type="protein sequence ID" value="EGK05368.1"/>
    <property type="molecule type" value="Genomic_DNA"/>
</dbReference>
<dbReference type="STRING" id="742767.HMPREF9456_02867"/>
<gene>
    <name evidence="1" type="ORF">HMPREF9456_02867</name>
</gene>
<evidence type="ECO:0000313" key="2">
    <source>
        <dbReference type="Proteomes" id="UP000006420"/>
    </source>
</evidence>
<sequence>MSKIQHADAKGSISWNVIIERLTFGINRNNNLKI</sequence>
<keyword evidence="2" id="KW-1185">Reference proteome</keyword>
<comment type="caution">
    <text evidence="1">The sequence shown here is derived from an EMBL/GenBank/DDBJ whole genome shotgun (WGS) entry which is preliminary data.</text>
</comment>
<dbReference type="HOGENOM" id="CLU_3373481_0_0_10"/>
<accession>F8X3Q8</accession>
<evidence type="ECO:0000313" key="1">
    <source>
        <dbReference type="EMBL" id="EGK05368.1"/>
    </source>
</evidence>
<dbReference type="AlphaFoldDB" id="F8X3Q8"/>
<organism evidence="1 2">
    <name type="scientific">Dysgonomonas mossii DSM 22836</name>
    <dbReference type="NCBI Taxonomy" id="742767"/>
    <lineage>
        <taxon>Bacteria</taxon>
        <taxon>Pseudomonadati</taxon>
        <taxon>Bacteroidota</taxon>
        <taxon>Bacteroidia</taxon>
        <taxon>Bacteroidales</taxon>
        <taxon>Dysgonomonadaceae</taxon>
        <taxon>Dysgonomonas</taxon>
    </lineage>
</organism>